<evidence type="ECO:0000313" key="3">
    <source>
        <dbReference type="EMBL" id="CRI35156.1"/>
    </source>
</evidence>
<evidence type="ECO:0000256" key="1">
    <source>
        <dbReference type="SAM" id="MobiDB-lite"/>
    </source>
</evidence>
<dbReference type="Proteomes" id="UP000046090">
    <property type="component" value="Unassembled WGS sequence"/>
</dbReference>
<reference evidence="4" key="1">
    <citation type="submission" date="2014-12" db="EMBL/GenBank/DDBJ databases">
        <authorList>
            <person name="Smet A."/>
        </authorList>
    </citation>
    <scope>NUCLEOTIDE SEQUENCE [LARGE SCALE GENOMIC DNA]</scope>
</reference>
<dbReference type="PROSITE" id="PS51257">
    <property type="entry name" value="PROKAR_LIPOPROTEIN"/>
    <property type="match status" value="1"/>
</dbReference>
<name>A0A0K2Y7L2_HELHE</name>
<feature type="region of interest" description="Disordered" evidence="1">
    <location>
        <begin position="22"/>
        <end position="71"/>
    </location>
</feature>
<feature type="compositionally biased region" description="Low complexity" evidence="1">
    <location>
        <begin position="45"/>
        <end position="54"/>
    </location>
</feature>
<keyword evidence="4" id="KW-1185">Reference proteome</keyword>
<evidence type="ECO:0000256" key="2">
    <source>
        <dbReference type="SAM" id="SignalP"/>
    </source>
</evidence>
<accession>A0A0K2Y7L2</accession>
<gene>
    <name evidence="3" type="ORF">HHE01_01540</name>
</gene>
<feature type="chain" id="PRO_5043365953" evidence="2">
    <location>
        <begin position="21"/>
        <end position="71"/>
    </location>
</feature>
<dbReference type="EMBL" id="CDMK01000003">
    <property type="protein sequence ID" value="CRI35156.1"/>
    <property type="molecule type" value="Genomic_DNA"/>
</dbReference>
<keyword evidence="2" id="KW-0732">Signal</keyword>
<feature type="compositionally biased region" description="Low complexity" evidence="1">
    <location>
        <begin position="23"/>
        <end position="37"/>
    </location>
</feature>
<feature type="signal peptide" evidence="2">
    <location>
        <begin position="1"/>
        <end position="20"/>
    </location>
</feature>
<protein>
    <submittedName>
        <fullName evidence="3">Uncharacterized protein</fullName>
    </submittedName>
</protein>
<evidence type="ECO:0000313" key="4">
    <source>
        <dbReference type="Proteomes" id="UP000046090"/>
    </source>
</evidence>
<proteinExistence type="predicted"/>
<dbReference type="AlphaFoldDB" id="A0A0K2Y7L2"/>
<sequence length="71" mass="7535">MNKHALTTAFLAALFITGCATQSTPAKSTAPSKPAATQKAPGAKQTTQQSTQQNQDDDGINYERSLIRGKK</sequence>
<organism evidence="3 4">
    <name type="scientific">Helicobacter heilmannii</name>
    <dbReference type="NCBI Taxonomy" id="35817"/>
    <lineage>
        <taxon>Bacteria</taxon>
        <taxon>Pseudomonadati</taxon>
        <taxon>Campylobacterota</taxon>
        <taxon>Epsilonproteobacteria</taxon>
        <taxon>Campylobacterales</taxon>
        <taxon>Helicobacteraceae</taxon>
        <taxon>Helicobacter</taxon>
    </lineage>
</organism>